<feature type="domain" description="DUF427" evidence="2">
    <location>
        <begin position="32"/>
        <end position="123"/>
    </location>
</feature>
<dbReference type="Gene3D" id="2.170.150.40">
    <property type="entry name" value="Domain of unknown function (DUF427)"/>
    <property type="match status" value="1"/>
</dbReference>
<dbReference type="Proteomes" id="UP000287866">
    <property type="component" value="Unassembled WGS sequence"/>
</dbReference>
<name>A0A8T6R7P1_9MICO</name>
<keyword evidence="4" id="KW-1185">Reference proteome</keyword>
<evidence type="ECO:0000259" key="2">
    <source>
        <dbReference type="Pfam" id="PF04248"/>
    </source>
</evidence>
<evidence type="ECO:0000256" key="1">
    <source>
        <dbReference type="SAM" id="MobiDB-lite"/>
    </source>
</evidence>
<dbReference type="PANTHER" id="PTHR43058:SF1">
    <property type="entry name" value="DUF427 DOMAIN-CONTAINING PROTEIN"/>
    <property type="match status" value="1"/>
</dbReference>
<evidence type="ECO:0000313" key="3">
    <source>
        <dbReference type="EMBL" id="NHA69684.1"/>
    </source>
</evidence>
<dbReference type="AlphaFoldDB" id="A0A8T6R7P1"/>
<dbReference type="Pfam" id="PF04248">
    <property type="entry name" value="NTP_transf_9"/>
    <property type="match status" value="1"/>
</dbReference>
<protein>
    <submittedName>
        <fullName evidence="3">DUF427 domain-containing protein</fullName>
    </submittedName>
</protein>
<dbReference type="PANTHER" id="PTHR43058">
    <property type="entry name" value="SLR0655 PROTEIN"/>
    <property type="match status" value="1"/>
</dbReference>
<reference evidence="3" key="1">
    <citation type="submission" date="2020-03" db="EMBL/GenBank/DDBJ databases">
        <title>Phycicoccus flavus sp. nov., a novel endophytic actinobacterium isolated from branch of Kandelia candel.</title>
        <authorList>
            <person name="Tuo L."/>
        </authorList>
    </citation>
    <scope>NUCLEOTIDE SEQUENCE</scope>
    <source>
        <strain evidence="3">CMS6Z-2</strain>
    </source>
</reference>
<organism evidence="3 4">
    <name type="scientific">Phycicoccus flavus</name>
    <dbReference type="NCBI Taxonomy" id="2502783"/>
    <lineage>
        <taxon>Bacteria</taxon>
        <taxon>Bacillati</taxon>
        <taxon>Actinomycetota</taxon>
        <taxon>Actinomycetes</taxon>
        <taxon>Micrococcales</taxon>
        <taxon>Intrasporangiaceae</taxon>
        <taxon>Phycicoccus</taxon>
    </lineage>
</organism>
<sequence length="165" mass="17801">MSRPRRQEPGPGQESVWDYPRPPAIDASGESVEIWLGGERVAASTRPLRVLETSHPPTYYLPAEDFVDGALLRCAGASLCEWKGQAAYFDVLGGDRVAERAAWTYPTPAPAFEVIRDHVAVMPGAVDRCTVDGAVVTPQAGGFYGGWVTARVVGPFKGEPGTWGW</sequence>
<accession>A0A8T6R7P1</accession>
<dbReference type="EMBL" id="SAYU02000070">
    <property type="protein sequence ID" value="NHA69684.1"/>
    <property type="molecule type" value="Genomic_DNA"/>
</dbReference>
<feature type="region of interest" description="Disordered" evidence="1">
    <location>
        <begin position="1"/>
        <end position="22"/>
    </location>
</feature>
<proteinExistence type="predicted"/>
<dbReference type="RefSeq" id="WP_165566890.1">
    <property type="nucleotide sequence ID" value="NZ_SAYU02000070.1"/>
</dbReference>
<evidence type="ECO:0000313" key="4">
    <source>
        <dbReference type="Proteomes" id="UP000287866"/>
    </source>
</evidence>
<dbReference type="InterPro" id="IPR038694">
    <property type="entry name" value="DUF427_sf"/>
</dbReference>
<gene>
    <name evidence="3" type="ORF">EPD83_016695</name>
</gene>
<dbReference type="InterPro" id="IPR007361">
    <property type="entry name" value="DUF427"/>
</dbReference>
<comment type="caution">
    <text evidence="3">The sequence shown here is derived from an EMBL/GenBank/DDBJ whole genome shotgun (WGS) entry which is preliminary data.</text>
</comment>